<evidence type="ECO:0000256" key="8">
    <source>
        <dbReference type="ARBA" id="ARBA00023002"/>
    </source>
</evidence>
<dbReference type="Proteomes" id="UP000076858">
    <property type="component" value="Unassembled WGS sequence"/>
</dbReference>
<feature type="compositionally biased region" description="Low complexity" evidence="14">
    <location>
        <begin position="792"/>
        <end position="819"/>
    </location>
</feature>
<dbReference type="PROSITE" id="PS51058">
    <property type="entry name" value="ZF_CXXC"/>
    <property type="match status" value="1"/>
</dbReference>
<comment type="cofactor">
    <cofactor evidence="13">
        <name>Fe(2+)</name>
        <dbReference type="ChEBI" id="CHEBI:29033"/>
    </cofactor>
    <text evidence="13">Binds 1 Fe(2+) ion per subunit.</text>
</comment>
<feature type="compositionally biased region" description="Pro residues" evidence="14">
    <location>
        <begin position="725"/>
        <end position="736"/>
    </location>
</feature>
<dbReference type="CDD" id="cd18892">
    <property type="entry name" value="TET"/>
    <property type="match status" value="1"/>
</dbReference>
<dbReference type="SMART" id="SM01333">
    <property type="entry name" value="Tet_JBP"/>
    <property type="match status" value="1"/>
</dbReference>
<dbReference type="EC" id="1.14.11.80" evidence="13"/>
<feature type="compositionally biased region" description="Low complexity" evidence="14">
    <location>
        <begin position="898"/>
        <end position="918"/>
    </location>
</feature>
<feature type="region of interest" description="Disordered" evidence="14">
    <location>
        <begin position="1529"/>
        <end position="1553"/>
    </location>
</feature>
<evidence type="ECO:0000256" key="9">
    <source>
        <dbReference type="ARBA" id="ARBA00023004"/>
    </source>
</evidence>
<dbReference type="GO" id="GO:0070579">
    <property type="term" value="F:DNA 5-methylcytosine dioxygenase activity"/>
    <property type="evidence" value="ECO:0007669"/>
    <property type="project" value="UniProtKB-UniRule"/>
</dbReference>
<dbReference type="Pfam" id="PF12851">
    <property type="entry name" value="Tet_JBP"/>
    <property type="match status" value="1"/>
</dbReference>
<comment type="caution">
    <text evidence="16">The sequence shown here is derived from an EMBL/GenBank/DDBJ whole genome shotgun (WGS) entry which is preliminary data.</text>
</comment>
<feature type="compositionally biased region" description="Basic and acidic residues" evidence="14">
    <location>
        <begin position="1529"/>
        <end position="1539"/>
    </location>
</feature>
<evidence type="ECO:0000256" key="11">
    <source>
        <dbReference type="ARBA" id="ARBA00049431"/>
    </source>
</evidence>
<reference evidence="16 17" key="1">
    <citation type="submission" date="2016-03" db="EMBL/GenBank/DDBJ databases">
        <title>EvidentialGene: Evidence-directed Construction of Genes on Genomes.</title>
        <authorList>
            <person name="Gilbert D.G."/>
            <person name="Choi J.-H."/>
            <person name="Mockaitis K."/>
            <person name="Colbourne J."/>
            <person name="Pfrender M."/>
        </authorList>
    </citation>
    <scope>NUCLEOTIDE SEQUENCE [LARGE SCALE GENOMIC DNA]</scope>
    <source>
        <strain evidence="16 17">Xinb3</strain>
        <tissue evidence="16">Complete organism</tissue>
    </source>
</reference>
<comment type="function">
    <text evidence="13">Dioxygenase that catalyzes the conversion of the modified genomic base 5-methylcytosine (5mC) into 5-hydroxymethylcytosine (5hmC) and plays a key role in epigenetic chromatin reprogramming during embryonic development.</text>
</comment>
<evidence type="ECO:0000313" key="16">
    <source>
        <dbReference type="EMBL" id="KZS17973.1"/>
    </source>
</evidence>
<feature type="compositionally biased region" description="Low complexity" evidence="14">
    <location>
        <begin position="517"/>
        <end position="543"/>
    </location>
</feature>
<evidence type="ECO:0000259" key="15">
    <source>
        <dbReference type="PROSITE" id="PS51058"/>
    </source>
</evidence>
<feature type="compositionally biased region" description="Polar residues" evidence="14">
    <location>
        <begin position="363"/>
        <end position="372"/>
    </location>
</feature>
<evidence type="ECO:0000256" key="1">
    <source>
        <dbReference type="ARBA" id="ARBA00004286"/>
    </source>
</evidence>
<dbReference type="OrthoDB" id="8854879at2759"/>
<comment type="similarity">
    <text evidence="2 13">Belongs to the TET family.</text>
</comment>
<evidence type="ECO:0000256" key="5">
    <source>
        <dbReference type="ARBA" id="ARBA00022771"/>
    </source>
</evidence>
<feature type="region of interest" description="Disordered" evidence="14">
    <location>
        <begin position="508"/>
        <end position="556"/>
    </location>
</feature>
<feature type="compositionally biased region" description="Pro residues" evidence="14">
    <location>
        <begin position="690"/>
        <end position="699"/>
    </location>
</feature>
<evidence type="ECO:0000256" key="13">
    <source>
        <dbReference type="RuleBase" id="RU367064"/>
    </source>
</evidence>
<feature type="domain" description="CXXC-type" evidence="15">
    <location>
        <begin position="458"/>
        <end position="498"/>
    </location>
</feature>
<dbReference type="InterPro" id="IPR046942">
    <property type="entry name" value="TET_oxygenase"/>
</dbReference>
<dbReference type="InterPro" id="IPR002857">
    <property type="entry name" value="Znf_CXXC"/>
</dbReference>
<organism evidence="16 17">
    <name type="scientific">Daphnia magna</name>
    <dbReference type="NCBI Taxonomy" id="35525"/>
    <lineage>
        <taxon>Eukaryota</taxon>
        <taxon>Metazoa</taxon>
        <taxon>Ecdysozoa</taxon>
        <taxon>Arthropoda</taxon>
        <taxon>Crustacea</taxon>
        <taxon>Branchiopoda</taxon>
        <taxon>Diplostraca</taxon>
        <taxon>Cladocera</taxon>
        <taxon>Anomopoda</taxon>
        <taxon>Daphniidae</taxon>
        <taxon>Daphnia</taxon>
    </lineage>
</organism>
<dbReference type="GO" id="GO:0005634">
    <property type="term" value="C:nucleus"/>
    <property type="evidence" value="ECO:0007669"/>
    <property type="project" value="UniProtKB-UniRule"/>
</dbReference>
<keyword evidence="9 13" id="KW-0408">Iron</keyword>
<feature type="compositionally biased region" description="Polar residues" evidence="14">
    <location>
        <begin position="712"/>
        <end position="721"/>
    </location>
</feature>
<sequence>MGDANVQTSGGGGPGHHHPHQLHHHHHHHQLHHHQPINTGAQHHPVQHHDTTTALSFGLGFFPDPSEISSKSLPPFSSFGETEGLGEGLSGRLLDLGGSNGGPPPWDLYGEGLSARLIDVGAPTPLGLGIGVGVGLGLGFAPPPPAAIPAKDSQPGPPGNSGPGGVQYRPWESKNHPDGNGNPPTLLELGRMMAVTPPPGNTTPNSSSNPSGFSELQLFPPHGSSPKLPSFQSQFQHSYSSSSPGPHPPALTPINADPNGFHASGPGPGGGGAVIQNNNNNNNNSVRYPLVPAPVHPIQRPEVVVGGTAGHAPPPHPGAFVHHDRVHHFGPLPSVAQQAVTNPQHYPTLPADYNNGVQRPALLQSSGPSPINNVIKLETDDSRSPFSSQGSLPRQPAGDGRKKEKRKYRASSMESSSSEASDAQVPSISSTARGFKHPHIQMTSNGHDSSMDCDGKQSKKKRKRCGECVGCMRKDNCASCAPCRNDKSHQICKMRRCEKLTEKKIKIPREKGEGRAARANNNSANNSSNNSATSANGTTAQPIATPPTPTNTMANSNVPVANWDRGYAPNAWAPAAQPAVVNGTTDENQWAAGYQPETYDPSFNFNPLQQQGGFHAPAPVVDTFANGQTNGFRPRPSPQPQQIQIGGFSPHMTSPHPSPGSGQQMNGRCGSVPPHFNGQDGFMNASPFTSPSPRPPSSNNPPSVGENFRNGGCNSESNGQQIHPNGPPGYPSPSPIPHQSSQNSNGGYPGQQQQQQGKPEPWEPGNESKQQQRSTPHEELNNRLKEKILSKQQMQQQQQHSFQQQQQQQQQHQQHELQQNASNNGGGQSYYMNYPYQQNNEEYSDQHFNPTSASSPSSSTSNNNVRLDVHLEPNSTSSTAHFLGPAHPQNGGTGGGNLPEEQQQQMPQLLQSPETTTPSSPPPPPPNGCQVNHLAPTSAANAPLAPPTQDLEQDRLSKLKNNVKDEVPPCQCFPSDQLPQEPGPYYTHLGFGESVASLRQQMEQRTGLVGRAIRFEKILYTGKEGKTVQGCPIAKWIIRRSSLEEKVLCLIKERRGHRCQTTWLIVISVAWEGLALKDSDYLYGELVYRLNAHGVATNRRCATNEDRTCACQGLDPETCGASFSFGCSWSMFFNGCKFARSKSQSVRKFRLSDESQETDIGDRLQRFATAIAPLFQRIAPDAYANQVEFEKAAIDCRLGLMPGRPFAGVTACFDFCAHSHRDIHDMNNGCTVVTTLTRHRGFHKPTDDEQLHVLPHYILDGVDEYNSVEGQRSKVDSGAIEILNKYPSILRRHSQPIPSKTKRKAQIQSNRVIYTAANEDTALVQSSHVTSSTYYERHPSRTFLEQSGSMESKIRALQTSSQTYRPAVDHLMSNPAFASWGGYTPPPQQQCWQQPPWHNRPSDPQLSQWWRQNLSSPSSEMRPFGPVNPVQPFQNVIRHQPPLLTEPRVTVQVSDNEENFKDPNIGGVAIALTHGSVLFECAKHELHATTALRNPNRRNPTRISLVLYQHRNMNESKHGFDINEKKMERKRIEQQRQEEAQTTASTTPQQPTWLPAPNPYGCTLPASAAASCYPNSQQPVLPSIHHAFPYHLSYPYNP</sequence>
<dbReference type="InterPro" id="IPR040175">
    <property type="entry name" value="TET1/2/3"/>
</dbReference>
<evidence type="ECO:0000256" key="10">
    <source>
        <dbReference type="ARBA" id="ARBA00047840"/>
    </source>
</evidence>
<evidence type="ECO:0000256" key="3">
    <source>
        <dbReference type="ARBA" id="ARBA00022454"/>
    </source>
</evidence>
<keyword evidence="17" id="KW-1185">Reference proteome</keyword>
<dbReference type="InterPro" id="IPR024779">
    <property type="entry name" value="2OGFeDO_JBP1/TET_oxygenase_dom"/>
</dbReference>
<feature type="compositionally biased region" description="Basic and acidic residues" evidence="14">
    <location>
        <begin position="775"/>
        <end position="789"/>
    </location>
</feature>
<gene>
    <name evidence="16" type="ORF">APZ42_015934</name>
</gene>
<comment type="cofactor">
    <cofactor evidence="13">
        <name>Zn(2+)</name>
        <dbReference type="ChEBI" id="CHEBI:29105"/>
    </cofactor>
    <text evidence="13">The zinc ions have a structural role.</text>
</comment>
<evidence type="ECO:0000256" key="4">
    <source>
        <dbReference type="ARBA" id="ARBA00022723"/>
    </source>
</evidence>
<keyword evidence="8 13" id="KW-0560">Oxidoreductase</keyword>
<feature type="compositionally biased region" description="Low complexity" evidence="14">
    <location>
        <begin position="202"/>
        <end position="212"/>
    </location>
</feature>
<evidence type="ECO:0000256" key="14">
    <source>
        <dbReference type="SAM" id="MobiDB-lite"/>
    </source>
</evidence>
<feature type="compositionally biased region" description="Low complexity" evidence="14">
    <location>
        <begin position="640"/>
        <end position="650"/>
    </location>
</feature>
<dbReference type="PANTHER" id="PTHR23358:SF6">
    <property type="entry name" value="METHYLCYTOSINE DIOXYGENASE TET"/>
    <property type="match status" value="1"/>
</dbReference>
<protein>
    <recommendedName>
        <fullName evidence="13">Methylcytosine dioxygenase TET</fullName>
        <ecNumber evidence="13">1.14.11.80</ecNumber>
    </recommendedName>
</protein>
<dbReference type="GO" id="GO:0008270">
    <property type="term" value="F:zinc ion binding"/>
    <property type="evidence" value="ECO:0007669"/>
    <property type="project" value="UniProtKB-UniRule"/>
</dbReference>
<dbReference type="GO" id="GO:0040029">
    <property type="term" value="P:epigenetic regulation of gene expression"/>
    <property type="evidence" value="ECO:0007669"/>
    <property type="project" value="InterPro"/>
</dbReference>
<dbReference type="GO" id="GO:0003677">
    <property type="term" value="F:DNA binding"/>
    <property type="evidence" value="ECO:0007669"/>
    <property type="project" value="InterPro"/>
</dbReference>
<dbReference type="GO" id="GO:0141166">
    <property type="term" value="P:chromosomal 5-methylcytosine DNA demethylation pathway"/>
    <property type="evidence" value="ECO:0007669"/>
    <property type="project" value="UniProtKB-UniRule"/>
</dbReference>
<keyword evidence="4 13" id="KW-0479">Metal-binding</keyword>
<comment type="catalytic activity">
    <reaction evidence="11 13">
        <text>a 5-hydroxymethyl-2'-deoxycytidine in DNA + 2-oxoglutarate + O2 = a 5-formyl-2'-deoxycytidine in DNA + succinate + CO2 + H2O</text>
        <dbReference type="Rhea" id="RHEA:53828"/>
        <dbReference type="Rhea" id="RHEA-COMP:13315"/>
        <dbReference type="Rhea" id="RHEA-COMP:13656"/>
        <dbReference type="ChEBI" id="CHEBI:15377"/>
        <dbReference type="ChEBI" id="CHEBI:15379"/>
        <dbReference type="ChEBI" id="CHEBI:16526"/>
        <dbReference type="ChEBI" id="CHEBI:16810"/>
        <dbReference type="ChEBI" id="CHEBI:30031"/>
        <dbReference type="ChEBI" id="CHEBI:136731"/>
        <dbReference type="ChEBI" id="CHEBI:137731"/>
        <dbReference type="EC" id="1.14.11.80"/>
    </reaction>
</comment>
<evidence type="ECO:0000313" key="17">
    <source>
        <dbReference type="Proteomes" id="UP000076858"/>
    </source>
</evidence>
<feature type="compositionally biased region" description="Low complexity" evidence="14">
    <location>
        <begin position="229"/>
        <end position="244"/>
    </location>
</feature>
<dbReference type="EMBL" id="LRGB01000568">
    <property type="protein sequence ID" value="KZS17973.1"/>
    <property type="molecule type" value="Genomic_DNA"/>
</dbReference>
<feature type="region of interest" description="Disordered" evidence="14">
    <location>
        <begin position="344"/>
        <end position="457"/>
    </location>
</feature>
<feature type="compositionally biased region" description="Low complexity" evidence="14">
    <location>
        <begin position="737"/>
        <end position="757"/>
    </location>
</feature>
<dbReference type="GO" id="GO:0045944">
    <property type="term" value="P:positive regulation of transcription by RNA polymerase II"/>
    <property type="evidence" value="ECO:0007669"/>
    <property type="project" value="TreeGrafter"/>
</dbReference>
<comment type="subcellular location">
    <subcellularLocation>
        <location evidence="1">Chromosome</location>
    </subcellularLocation>
</comment>
<evidence type="ECO:0000256" key="7">
    <source>
        <dbReference type="ARBA" id="ARBA00022964"/>
    </source>
</evidence>
<feature type="compositionally biased region" description="Low complexity" evidence="14">
    <location>
        <begin position="849"/>
        <end position="864"/>
    </location>
</feature>
<accession>A0A162NH31</accession>
<feature type="compositionally biased region" description="Low complexity" evidence="14">
    <location>
        <begin position="410"/>
        <end position="421"/>
    </location>
</feature>
<dbReference type="STRING" id="35525.A0A162NH31"/>
<proteinExistence type="inferred from homology"/>
<feature type="region of interest" description="Disordered" evidence="14">
    <location>
        <begin position="627"/>
        <end position="948"/>
    </location>
</feature>
<feature type="compositionally biased region" description="Basic residues" evidence="14">
    <location>
        <begin position="15"/>
        <end position="35"/>
    </location>
</feature>
<evidence type="ECO:0000256" key="6">
    <source>
        <dbReference type="ARBA" id="ARBA00022833"/>
    </source>
</evidence>
<evidence type="ECO:0000256" key="12">
    <source>
        <dbReference type="PROSITE-ProRule" id="PRU00509"/>
    </source>
</evidence>
<evidence type="ECO:0000256" key="2">
    <source>
        <dbReference type="ARBA" id="ARBA00007502"/>
    </source>
</evidence>
<feature type="region of interest" description="Disordered" evidence="14">
    <location>
        <begin position="145"/>
        <end position="287"/>
    </location>
</feature>
<dbReference type="GO" id="GO:0005694">
    <property type="term" value="C:chromosome"/>
    <property type="evidence" value="ECO:0007669"/>
    <property type="project" value="UniProtKB-SubCell"/>
</dbReference>
<feature type="compositionally biased region" description="Low complexity" evidence="14">
    <location>
        <begin position="1540"/>
        <end position="1552"/>
    </location>
</feature>
<comment type="catalytic activity">
    <reaction evidence="10 13">
        <text>a 5-formyl-2'-deoxycytidine in DNA + 2-oxoglutarate + O2 = a 5-carboxyl-2'-deoxycytidine in DNA + succinate + CO2 + H(+)</text>
        <dbReference type="Rhea" id="RHEA:53832"/>
        <dbReference type="Rhea" id="RHEA-COMP:13656"/>
        <dbReference type="Rhea" id="RHEA-COMP:13657"/>
        <dbReference type="ChEBI" id="CHEBI:15378"/>
        <dbReference type="ChEBI" id="CHEBI:15379"/>
        <dbReference type="ChEBI" id="CHEBI:16526"/>
        <dbReference type="ChEBI" id="CHEBI:16810"/>
        <dbReference type="ChEBI" id="CHEBI:30031"/>
        <dbReference type="ChEBI" id="CHEBI:137731"/>
        <dbReference type="ChEBI" id="CHEBI:137732"/>
        <dbReference type="EC" id="1.14.11.80"/>
    </reaction>
</comment>
<comment type="catalytic activity">
    <reaction evidence="13">
        <text>a 5-methyl-2'-deoxycytidine in DNA + 2-oxoglutarate + O2 = a 5-hydroxymethyl-2'-deoxycytidine in DNA + succinate + CO2</text>
        <dbReference type="Rhea" id="RHEA:52636"/>
        <dbReference type="Rhea" id="RHEA-COMP:11370"/>
        <dbReference type="Rhea" id="RHEA-COMP:13315"/>
        <dbReference type="ChEBI" id="CHEBI:15379"/>
        <dbReference type="ChEBI" id="CHEBI:16526"/>
        <dbReference type="ChEBI" id="CHEBI:16810"/>
        <dbReference type="ChEBI" id="CHEBI:30031"/>
        <dbReference type="ChEBI" id="CHEBI:85454"/>
        <dbReference type="ChEBI" id="CHEBI:136731"/>
        <dbReference type="EC" id="1.14.11.80"/>
    </reaction>
</comment>
<name>A0A162NH31_9CRUS</name>
<keyword evidence="5 12" id="KW-0863">Zinc-finger</keyword>
<keyword evidence="3" id="KW-0158">Chromosome</keyword>
<feature type="region of interest" description="Disordered" evidence="14">
    <location>
        <begin position="1"/>
        <end position="49"/>
    </location>
</feature>
<dbReference type="PANTHER" id="PTHR23358">
    <property type="entry name" value="METHYLCYTOSINE DIOXYGENASE TET"/>
    <property type="match status" value="1"/>
</dbReference>
<keyword evidence="6 13" id="KW-0862">Zinc</keyword>
<keyword evidence="7 13" id="KW-0223">Dioxygenase</keyword>